<reference evidence="2" key="1">
    <citation type="journal article" date="2015" name="Proc. Natl. Acad. Sci. U.S.A.">
        <title>Networks of energetic and metabolic interactions define dynamics in microbial communities.</title>
        <authorList>
            <person name="Embree M."/>
            <person name="Liu J.K."/>
            <person name="Al-Bassam M.M."/>
            <person name="Zengler K."/>
        </authorList>
    </citation>
    <scope>NUCLEOTIDE SEQUENCE</scope>
</reference>
<gene>
    <name evidence="2" type="ORF">ASZ90_017873</name>
</gene>
<comment type="caution">
    <text evidence="2">The sequence shown here is derived from an EMBL/GenBank/DDBJ whole genome shotgun (WGS) entry which is preliminary data.</text>
</comment>
<sequence length="256" mass="27273">MGNGMKLEGKIALITGGGTGIGKAAAQIISLEGGISIVAGRRIAPLEETVAEITRAGGKAMAFSTDVTSIEDIAKLRDIIKNKYGRLDILVNNAGSALFKSFLDTTVEDLDRLYQVDLRSVFLVSQYMVPLMKEGGGGSIINVSSILGVLGGKKVSAYCAMKGGVVQLTRALAAELGPDIRVNCLCPSHIITDMMEDEMQRIEAAGKLGQLNKMFPMKRVGYPQDIKGILLFFASEDSAWLTGNIFMVDGGLSCYV</sequence>
<dbReference type="EC" id="1.1.1.30" evidence="2"/>
<dbReference type="NCBIfam" id="NF005559">
    <property type="entry name" value="PRK07231.1"/>
    <property type="match status" value="1"/>
</dbReference>
<dbReference type="PANTHER" id="PTHR42760:SF122">
    <property type="entry name" value="NAD(P)-BINDING PROTEIN"/>
    <property type="match status" value="1"/>
</dbReference>
<protein>
    <submittedName>
        <fullName evidence="2">D-beta-hydroxybutyrate dehydrogenase</fullName>
        <ecNumber evidence="2">1.1.1.30</ecNumber>
    </submittedName>
</protein>
<organism evidence="2">
    <name type="scientific">hydrocarbon metagenome</name>
    <dbReference type="NCBI Taxonomy" id="938273"/>
    <lineage>
        <taxon>unclassified sequences</taxon>
        <taxon>metagenomes</taxon>
        <taxon>ecological metagenomes</taxon>
    </lineage>
</organism>
<dbReference type="PRINTS" id="PR00081">
    <property type="entry name" value="GDHRDH"/>
</dbReference>
<dbReference type="AlphaFoldDB" id="A0A0W8E7X6"/>
<keyword evidence="2" id="KW-0560">Oxidoreductase</keyword>
<dbReference type="PRINTS" id="PR00080">
    <property type="entry name" value="SDRFAMILY"/>
</dbReference>
<dbReference type="EMBL" id="LNQE01001842">
    <property type="protein sequence ID" value="KUG04734.1"/>
    <property type="molecule type" value="Genomic_DNA"/>
</dbReference>
<dbReference type="CDD" id="cd05233">
    <property type="entry name" value="SDR_c"/>
    <property type="match status" value="1"/>
</dbReference>
<evidence type="ECO:0000256" key="1">
    <source>
        <dbReference type="ARBA" id="ARBA00006484"/>
    </source>
</evidence>
<dbReference type="GO" id="GO:0006633">
    <property type="term" value="P:fatty acid biosynthetic process"/>
    <property type="evidence" value="ECO:0007669"/>
    <property type="project" value="TreeGrafter"/>
</dbReference>
<dbReference type="InterPro" id="IPR002347">
    <property type="entry name" value="SDR_fam"/>
</dbReference>
<accession>A0A0W8E7X6</accession>
<name>A0A0W8E7X6_9ZZZZ</name>
<proteinExistence type="inferred from homology"/>
<dbReference type="SUPFAM" id="SSF51735">
    <property type="entry name" value="NAD(P)-binding Rossmann-fold domains"/>
    <property type="match status" value="1"/>
</dbReference>
<dbReference type="Pfam" id="PF13561">
    <property type="entry name" value="adh_short_C2"/>
    <property type="match status" value="1"/>
</dbReference>
<comment type="similarity">
    <text evidence="1">Belongs to the short-chain dehydrogenases/reductases (SDR) family.</text>
</comment>
<dbReference type="PANTHER" id="PTHR42760">
    <property type="entry name" value="SHORT-CHAIN DEHYDROGENASES/REDUCTASES FAMILY MEMBER"/>
    <property type="match status" value="1"/>
</dbReference>
<dbReference type="GO" id="GO:0048038">
    <property type="term" value="F:quinone binding"/>
    <property type="evidence" value="ECO:0007669"/>
    <property type="project" value="TreeGrafter"/>
</dbReference>
<evidence type="ECO:0000313" key="2">
    <source>
        <dbReference type="EMBL" id="KUG04734.1"/>
    </source>
</evidence>
<dbReference type="Gene3D" id="3.40.50.720">
    <property type="entry name" value="NAD(P)-binding Rossmann-like Domain"/>
    <property type="match status" value="1"/>
</dbReference>
<dbReference type="FunFam" id="3.40.50.720:FF:000084">
    <property type="entry name" value="Short-chain dehydrogenase reductase"/>
    <property type="match status" value="1"/>
</dbReference>
<dbReference type="GO" id="GO:0003858">
    <property type="term" value="F:3-hydroxybutyrate dehydrogenase activity"/>
    <property type="evidence" value="ECO:0007669"/>
    <property type="project" value="UniProtKB-EC"/>
</dbReference>
<dbReference type="InterPro" id="IPR036291">
    <property type="entry name" value="NAD(P)-bd_dom_sf"/>
</dbReference>